<comment type="caution">
    <text evidence="8">The sequence shown here is derived from an EMBL/GenBank/DDBJ whole genome shotgun (WGS) entry which is preliminary data.</text>
</comment>
<dbReference type="PANTHER" id="PTHR46696:SF6">
    <property type="entry name" value="P450, PUTATIVE (EUROFUNG)-RELATED"/>
    <property type="match status" value="1"/>
</dbReference>
<dbReference type="FunFam" id="1.10.630.10:FF:000018">
    <property type="entry name" value="Cytochrome P450 monooxygenase"/>
    <property type="match status" value="1"/>
</dbReference>
<dbReference type="PANTHER" id="PTHR46696">
    <property type="entry name" value="P450, PUTATIVE (EUROFUNG)-RELATED"/>
    <property type="match status" value="1"/>
</dbReference>
<dbReference type="EMBL" id="SLWS01000010">
    <property type="protein sequence ID" value="TCO53580.1"/>
    <property type="molecule type" value="Genomic_DNA"/>
</dbReference>
<organism evidence="8 9">
    <name type="scientific">Actinocrispum wychmicini</name>
    <dbReference type="NCBI Taxonomy" id="1213861"/>
    <lineage>
        <taxon>Bacteria</taxon>
        <taxon>Bacillati</taxon>
        <taxon>Actinomycetota</taxon>
        <taxon>Actinomycetes</taxon>
        <taxon>Pseudonocardiales</taxon>
        <taxon>Pseudonocardiaceae</taxon>
        <taxon>Actinocrispum</taxon>
    </lineage>
</organism>
<dbReference type="PROSITE" id="PS00086">
    <property type="entry name" value="CYTOCHROME_P450"/>
    <property type="match status" value="1"/>
</dbReference>
<accession>A0A4V2S5V6</accession>
<reference evidence="8 9" key="1">
    <citation type="submission" date="2019-03" db="EMBL/GenBank/DDBJ databases">
        <title>Genomic Encyclopedia of Type Strains, Phase IV (KMG-IV): sequencing the most valuable type-strain genomes for metagenomic binning, comparative biology and taxonomic classification.</title>
        <authorList>
            <person name="Goeker M."/>
        </authorList>
    </citation>
    <scope>NUCLEOTIDE SEQUENCE [LARGE SCALE GENOMIC DNA]</scope>
    <source>
        <strain evidence="8 9">DSM 45934</strain>
    </source>
</reference>
<evidence type="ECO:0000256" key="7">
    <source>
        <dbReference type="RuleBase" id="RU000461"/>
    </source>
</evidence>
<evidence type="ECO:0000313" key="9">
    <source>
        <dbReference type="Proteomes" id="UP000295680"/>
    </source>
</evidence>
<gene>
    <name evidence="8" type="ORF">EV192_110169</name>
</gene>
<evidence type="ECO:0000256" key="3">
    <source>
        <dbReference type="ARBA" id="ARBA00022723"/>
    </source>
</evidence>
<dbReference type="PRINTS" id="PR00359">
    <property type="entry name" value="BP450"/>
</dbReference>
<dbReference type="InterPro" id="IPR036396">
    <property type="entry name" value="Cyt_P450_sf"/>
</dbReference>
<dbReference type="PRINTS" id="PR00385">
    <property type="entry name" value="P450"/>
</dbReference>
<dbReference type="GO" id="GO:0016705">
    <property type="term" value="F:oxidoreductase activity, acting on paired donors, with incorporation or reduction of molecular oxygen"/>
    <property type="evidence" value="ECO:0007669"/>
    <property type="project" value="InterPro"/>
</dbReference>
<evidence type="ECO:0000256" key="6">
    <source>
        <dbReference type="ARBA" id="ARBA00023033"/>
    </source>
</evidence>
<dbReference type="GO" id="GO:0004497">
    <property type="term" value="F:monooxygenase activity"/>
    <property type="evidence" value="ECO:0007669"/>
    <property type="project" value="UniProtKB-KW"/>
</dbReference>
<keyword evidence="6 7" id="KW-0503">Monooxygenase</keyword>
<dbReference type="InterPro" id="IPR001128">
    <property type="entry name" value="Cyt_P450"/>
</dbReference>
<dbReference type="Gene3D" id="1.10.630.10">
    <property type="entry name" value="Cytochrome P450"/>
    <property type="match status" value="1"/>
</dbReference>
<evidence type="ECO:0000256" key="4">
    <source>
        <dbReference type="ARBA" id="ARBA00023002"/>
    </source>
</evidence>
<evidence type="ECO:0000256" key="1">
    <source>
        <dbReference type="ARBA" id="ARBA00010617"/>
    </source>
</evidence>
<proteinExistence type="inferred from homology"/>
<keyword evidence="4 7" id="KW-0560">Oxidoreductase</keyword>
<keyword evidence="5 7" id="KW-0408">Iron</keyword>
<dbReference type="SUPFAM" id="SSF48264">
    <property type="entry name" value="Cytochrome P450"/>
    <property type="match status" value="1"/>
</dbReference>
<name>A0A4V2S5V6_9PSEU</name>
<keyword evidence="3 7" id="KW-0479">Metal-binding</keyword>
<dbReference type="Pfam" id="PF00067">
    <property type="entry name" value="p450"/>
    <property type="match status" value="1"/>
</dbReference>
<dbReference type="CDD" id="cd11031">
    <property type="entry name" value="Cyp158A-like"/>
    <property type="match status" value="1"/>
</dbReference>
<dbReference type="GO" id="GO:0020037">
    <property type="term" value="F:heme binding"/>
    <property type="evidence" value="ECO:0007669"/>
    <property type="project" value="InterPro"/>
</dbReference>
<keyword evidence="2 7" id="KW-0349">Heme</keyword>
<evidence type="ECO:0000256" key="5">
    <source>
        <dbReference type="ARBA" id="ARBA00023004"/>
    </source>
</evidence>
<evidence type="ECO:0000313" key="8">
    <source>
        <dbReference type="EMBL" id="TCO53580.1"/>
    </source>
</evidence>
<evidence type="ECO:0000256" key="2">
    <source>
        <dbReference type="ARBA" id="ARBA00022617"/>
    </source>
</evidence>
<keyword evidence="9" id="KW-1185">Reference proteome</keyword>
<dbReference type="InterPro" id="IPR017972">
    <property type="entry name" value="Cyt_P450_CS"/>
</dbReference>
<dbReference type="InterPro" id="IPR002397">
    <property type="entry name" value="Cyt_P450_B"/>
</dbReference>
<sequence length="396" mass="42533">MTLPLFPFEGPRSVDPAPQAVQMQAVDPVPRVRLASGRQVRLATRYDDVRRVLTDSALSRAGCVGPGAPTIVPGAMSGSISGDLLSNMDPPRHTRLRRLVAKAFTAGHVELLRPRLAQVVDELLCDMVVKGAPADLVASLADPLPAIVLCDLLGVPFPERDLLYAWLHAATDPEALDLDAATTEASTYLLDLIERKRADPADDLLTALVDVRDGTDRLTEPELLMTMLSLFGAGQETTSSQLAKSVLVLGRHPDQWDRLVADPGLVPRAIDELLRYVGLGHAAFPRMASAGLELSGVAVRPGEAIFPVLGVANRDPVVFPDPDRFDVTRADAGLHLSFGRGIHFCLGAPLARLQLRVALTALVTLLPTLRLADPDAEPDWNPRTMAGGLSTLLVTW</sequence>
<dbReference type="Proteomes" id="UP000295680">
    <property type="component" value="Unassembled WGS sequence"/>
</dbReference>
<dbReference type="AlphaFoldDB" id="A0A4V2S5V6"/>
<comment type="similarity">
    <text evidence="1 7">Belongs to the cytochrome P450 family.</text>
</comment>
<dbReference type="OrthoDB" id="3218463at2"/>
<dbReference type="GO" id="GO:0005506">
    <property type="term" value="F:iron ion binding"/>
    <property type="evidence" value="ECO:0007669"/>
    <property type="project" value="InterPro"/>
</dbReference>
<dbReference type="RefSeq" id="WP_132123553.1">
    <property type="nucleotide sequence ID" value="NZ_SLWS01000010.1"/>
</dbReference>
<protein>
    <submittedName>
        <fullName evidence="8">Cytochrome P450</fullName>
    </submittedName>
</protein>